<dbReference type="OrthoDB" id="6018899at2759"/>
<dbReference type="Gene3D" id="3.30.160.60">
    <property type="entry name" value="Classic Zinc Finger"/>
    <property type="match status" value="1"/>
</dbReference>
<evidence type="ECO:0000313" key="8">
    <source>
        <dbReference type="EMBL" id="PFX18532.1"/>
    </source>
</evidence>
<keyword evidence="9" id="KW-1185">Reference proteome</keyword>
<evidence type="ECO:0000256" key="4">
    <source>
        <dbReference type="SAM" id="MobiDB-lite"/>
    </source>
</evidence>
<protein>
    <submittedName>
        <fullName evidence="8">Protein strawberry notch-like 1</fullName>
    </submittedName>
</protein>
<dbReference type="Proteomes" id="UP000225706">
    <property type="component" value="Unassembled WGS sequence"/>
</dbReference>
<feature type="compositionally biased region" description="Polar residues" evidence="4">
    <location>
        <begin position="1153"/>
        <end position="1169"/>
    </location>
</feature>
<dbReference type="GO" id="GO:0006355">
    <property type="term" value="P:regulation of DNA-templated transcription"/>
    <property type="evidence" value="ECO:0007669"/>
    <property type="project" value="InterPro"/>
</dbReference>
<dbReference type="InterPro" id="IPR027417">
    <property type="entry name" value="P-loop_NTPase"/>
</dbReference>
<feature type="compositionally biased region" description="Polar residues" evidence="4">
    <location>
        <begin position="1178"/>
        <end position="1196"/>
    </location>
</feature>
<dbReference type="Gene3D" id="3.40.50.300">
    <property type="entry name" value="P-loop containing nucleotide triphosphate hydrolases"/>
    <property type="match status" value="2"/>
</dbReference>
<feature type="domain" description="Strawberry notch AAA" evidence="6">
    <location>
        <begin position="61"/>
        <end position="369"/>
    </location>
</feature>
<dbReference type="EMBL" id="LSMT01000405">
    <property type="protein sequence ID" value="PFX18532.1"/>
    <property type="molecule type" value="Genomic_DNA"/>
</dbReference>
<keyword evidence="3" id="KW-0804">Transcription</keyword>
<evidence type="ECO:0000313" key="9">
    <source>
        <dbReference type="Proteomes" id="UP000225706"/>
    </source>
</evidence>
<dbReference type="Pfam" id="PF13872">
    <property type="entry name" value="AAA_34"/>
    <property type="match status" value="1"/>
</dbReference>
<dbReference type="GO" id="GO:0031490">
    <property type="term" value="F:chromatin DNA binding"/>
    <property type="evidence" value="ECO:0007669"/>
    <property type="project" value="TreeGrafter"/>
</dbReference>
<keyword evidence="2" id="KW-0805">Transcription regulation</keyword>
<feature type="compositionally biased region" description="Polar residues" evidence="4">
    <location>
        <begin position="1075"/>
        <end position="1088"/>
    </location>
</feature>
<feature type="domain" description="Strawberry notch helicase C" evidence="5">
    <location>
        <begin position="512"/>
        <end position="795"/>
    </location>
</feature>
<evidence type="ECO:0000256" key="3">
    <source>
        <dbReference type="ARBA" id="ARBA00023163"/>
    </source>
</evidence>
<dbReference type="InterPro" id="IPR039187">
    <property type="entry name" value="SNO_AAA"/>
</dbReference>
<feature type="region of interest" description="Disordered" evidence="4">
    <location>
        <begin position="1144"/>
        <end position="1209"/>
    </location>
</feature>
<gene>
    <name evidence="8" type="primary">SBNO1</name>
    <name evidence="8" type="ORF">AWC38_SpisGene17095</name>
</gene>
<dbReference type="AlphaFoldDB" id="A0A2B4RQM1"/>
<accession>A0A2B4RQM1</accession>
<evidence type="ECO:0000259" key="7">
    <source>
        <dbReference type="Pfam" id="PF25373"/>
    </source>
</evidence>
<dbReference type="PANTHER" id="PTHR12706">
    <property type="entry name" value="STRAWBERRY NOTCH-RELATED"/>
    <property type="match status" value="1"/>
</dbReference>
<name>A0A2B4RQM1_STYPI</name>
<feature type="region of interest" description="Disordered" evidence="4">
    <location>
        <begin position="1072"/>
        <end position="1097"/>
    </location>
</feature>
<evidence type="ECO:0000259" key="5">
    <source>
        <dbReference type="Pfam" id="PF13871"/>
    </source>
</evidence>
<dbReference type="FunFam" id="3.40.50.300:FF:000342">
    <property type="entry name" value="Protein strawberry notch homolog 2"/>
    <property type="match status" value="1"/>
</dbReference>
<comment type="caution">
    <text evidence="8">The sequence shown here is derived from an EMBL/GenBank/DDBJ whole genome shotgun (WGS) entry which is preliminary data.</text>
</comment>
<comment type="similarity">
    <text evidence="1">Belongs to the SBNO family.</text>
</comment>
<dbReference type="InterPro" id="IPR026937">
    <property type="entry name" value="SBNO_Helicase_C_dom"/>
</dbReference>
<dbReference type="InterPro" id="IPR026741">
    <property type="entry name" value="SNO"/>
</dbReference>
<dbReference type="Pfam" id="PF13871">
    <property type="entry name" value="Helicase_C_4"/>
    <property type="match status" value="1"/>
</dbReference>
<dbReference type="SUPFAM" id="SSF52540">
    <property type="entry name" value="P-loop containing nucleoside triphosphate hydrolases"/>
    <property type="match status" value="2"/>
</dbReference>
<dbReference type="Pfam" id="PF25373">
    <property type="entry name" value="SBNO"/>
    <property type="match status" value="1"/>
</dbReference>
<dbReference type="PANTHER" id="PTHR12706:SF33">
    <property type="entry name" value="PROTEIN WITH HELICASE_C DOMAIN"/>
    <property type="match status" value="1"/>
</dbReference>
<organism evidence="8 9">
    <name type="scientific">Stylophora pistillata</name>
    <name type="common">Smooth cauliflower coral</name>
    <dbReference type="NCBI Taxonomy" id="50429"/>
    <lineage>
        <taxon>Eukaryota</taxon>
        <taxon>Metazoa</taxon>
        <taxon>Cnidaria</taxon>
        <taxon>Anthozoa</taxon>
        <taxon>Hexacorallia</taxon>
        <taxon>Scleractinia</taxon>
        <taxon>Astrocoeniina</taxon>
        <taxon>Pocilloporidae</taxon>
        <taxon>Stylophora</taxon>
    </lineage>
</organism>
<sequence>MAFSSPESPLEPRRVFINRVENPSEEHEELNKMAHGVAESRSADIFSSYTCGSLCHEGIQNHPGDIVEAGCLAAQQLPKAKYGLFESLPQDLIKTGKLSDLQLEGVLFACQRHQMILASGQRAGFFIGDGAGVGKGRQISGILLDNFARGRCKHVWFSISADLRLDAQRDLQDIGCFVKVIDGCQQLDKETRVFGLPADFKEGVIFSTYATLVSSVQKGTNRQSRLQQLIDWCGGEHFSGCLIFDECHKAKHFVPGKEETSTKIALAVTTLQRILPKARVVYCSATGVTDVKNMAFMERLGLWGDGTAFKSFDTFLTSITKRGLGAAEMLAMEMKASGMYVSRGLSFRQAEFVNVEAPLTPDQIKVYDTAVHVWNELKKSLEYAMARTNTATTRVWSIYWSSHQRFYKQLCMSMKVPQIVQEVQQAIQDGYSVVIGLQTTGEASLESEISRGRGVLNNFISSTEEILTRFITQYFPTKISKSNGDVVEDKWSVQAKDLLLSFVKKINLPISPLDDLINQLGGPKMVAEMTGRRGRVVKTEKQPHPHYEARESDSSNVDSLNIQERNSFMNGTKLVAIISDAASTGISLHADLRAANQRRRVHVTIELPWSADKAVQQLGRSHRSNQSSGPIYKLVTTNLGGERRFAAAVARRLQSLGALTKGDRRAATGADLTQFNFDTTYGRSALRNMYQSITLQSICPGVALSKVLSGAELPDKFEFTEFNAIARQCLISMGLTDATFVVKDKEASDVGRFLNRILGLSVEKQNLMFSYFCECLHATIETSKREGRYSEGVTDVSGSSITMVRGPQPVFTDFQKGVMETKHVTLNVDRGIDWDSAVNLFQEHGSNNLDGFYRSKREQRGQRLFLLAILKESSTHLFNITRPNTGRSPFEEEKTDLLHKYKKISLQEAEAGWKSQYERTRNHCIHGLGCKNGSSCKTGCRITEIHLLCGGIIPLLSALEIAMEKHADKLGLTKDSRSLRVVRVELDSGQRLVGLRYPEQLIPEVTLFLREQKLVDALLEKQRIGILDVAASIKDTSKHSQGYEEAESPINPRTLTKATTPLVTIKKFFKPKPSGESSKVTGNPTGSVEETGLDKGRHGGECNAHFIKEEITNSPCISNSSTCNKQEVSADRIKEVKSVYFSSKESKRDGLSESGTSDSDPGRSTNVTHHISEPISKENVQLKTSVKRTNSEATSRTNKRQKQSSILSSFGKGTIKPAEKAKKKEICCPICGVKFGKEVKNAEINEHIDGCLVT</sequence>
<evidence type="ECO:0000259" key="6">
    <source>
        <dbReference type="Pfam" id="PF13872"/>
    </source>
</evidence>
<dbReference type="InterPro" id="IPR057332">
    <property type="entry name" value="SBNO_a/b_dom"/>
</dbReference>
<dbReference type="GO" id="GO:0042393">
    <property type="term" value="F:histone binding"/>
    <property type="evidence" value="ECO:0007669"/>
    <property type="project" value="TreeGrafter"/>
</dbReference>
<proteinExistence type="inferred from homology"/>
<evidence type="ECO:0000256" key="2">
    <source>
        <dbReference type="ARBA" id="ARBA00023015"/>
    </source>
</evidence>
<evidence type="ECO:0000256" key="1">
    <source>
        <dbReference type="ARBA" id="ARBA00006992"/>
    </source>
</evidence>
<feature type="domain" description="SBNO alpha/beta" evidence="7">
    <location>
        <begin position="832"/>
        <end position="941"/>
    </location>
</feature>
<reference evidence="9" key="1">
    <citation type="journal article" date="2017" name="bioRxiv">
        <title>Comparative analysis of the genomes of Stylophora pistillata and Acropora digitifera provides evidence for extensive differences between species of corals.</title>
        <authorList>
            <person name="Voolstra C.R."/>
            <person name="Li Y."/>
            <person name="Liew Y.J."/>
            <person name="Baumgarten S."/>
            <person name="Zoccola D."/>
            <person name="Flot J.-F."/>
            <person name="Tambutte S."/>
            <person name="Allemand D."/>
            <person name="Aranda M."/>
        </authorList>
    </citation>
    <scope>NUCLEOTIDE SEQUENCE [LARGE SCALE GENOMIC DNA]</scope>
</reference>
<dbReference type="GO" id="GO:0005634">
    <property type="term" value="C:nucleus"/>
    <property type="evidence" value="ECO:0007669"/>
    <property type="project" value="TreeGrafter"/>
</dbReference>